<dbReference type="AlphaFoldDB" id="A0A0E9WPI5"/>
<accession>A0A0E9WPI5</accession>
<reference evidence="2" key="1">
    <citation type="submission" date="2014-11" db="EMBL/GenBank/DDBJ databases">
        <authorList>
            <person name="Amaro Gonzalez C."/>
        </authorList>
    </citation>
    <scope>NUCLEOTIDE SEQUENCE</scope>
</reference>
<sequence>MISVMWNFFILPPLFETLGDFCQWLIMTAKGKKKSERNHGLLTALPYFGQWYLTFVSACSWDDSPGGPGNVEEPC</sequence>
<keyword evidence="1" id="KW-0732">Signal</keyword>
<evidence type="ECO:0000256" key="1">
    <source>
        <dbReference type="SAM" id="SignalP"/>
    </source>
</evidence>
<reference evidence="2" key="2">
    <citation type="journal article" date="2015" name="Fish Shellfish Immunol.">
        <title>Early steps in the European eel (Anguilla anguilla)-Vibrio vulnificus interaction in the gills: Role of the RtxA13 toxin.</title>
        <authorList>
            <person name="Callol A."/>
            <person name="Pajuelo D."/>
            <person name="Ebbesson L."/>
            <person name="Teles M."/>
            <person name="MacKenzie S."/>
            <person name="Amaro C."/>
        </authorList>
    </citation>
    <scope>NUCLEOTIDE SEQUENCE</scope>
</reference>
<feature type="signal peptide" evidence="1">
    <location>
        <begin position="1"/>
        <end position="19"/>
    </location>
</feature>
<proteinExistence type="predicted"/>
<protein>
    <submittedName>
        <fullName evidence="2">Uncharacterized protein</fullName>
    </submittedName>
</protein>
<organism evidence="2">
    <name type="scientific">Anguilla anguilla</name>
    <name type="common">European freshwater eel</name>
    <name type="synonym">Muraena anguilla</name>
    <dbReference type="NCBI Taxonomy" id="7936"/>
    <lineage>
        <taxon>Eukaryota</taxon>
        <taxon>Metazoa</taxon>
        <taxon>Chordata</taxon>
        <taxon>Craniata</taxon>
        <taxon>Vertebrata</taxon>
        <taxon>Euteleostomi</taxon>
        <taxon>Actinopterygii</taxon>
        <taxon>Neopterygii</taxon>
        <taxon>Teleostei</taxon>
        <taxon>Anguilliformes</taxon>
        <taxon>Anguillidae</taxon>
        <taxon>Anguilla</taxon>
    </lineage>
</organism>
<evidence type="ECO:0000313" key="2">
    <source>
        <dbReference type="EMBL" id="JAH92252.1"/>
    </source>
</evidence>
<dbReference type="EMBL" id="GBXM01016325">
    <property type="protein sequence ID" value="JAH92252.1"/>
    <property type="molecule type" value="Transcribed_RNA"/>
</dbReference>
<name>A0A0E9WPI5_ANGAN</name>
<feature type="chain" id="PRO_5002434696" evidence="1">
    <location>
        <begin position="20"/>
        <end position="75"/>
    </location>
</feature>